<proteinExistence type="inferred from homology"/>
<dbReference type="InterPro" id="IPR036291">
    <property type="entry name" value="NAD(P)-bd_dom_sf"/>
</dbReference>
<keyword evidence="1 4" id="KW-0479">Metal-binding</keyword>
<reference evidence="6" key="1">
    <citation type="submission" date="2020-02" db="EMBL/GenBank/DDBJ databases">
        <authorList>
            <person name="Meier V. D."/>
        </authorList>
    </citation>
    <scope>NUCLEOTIDE SEQUENCE</scope>
    <source>
        <strain evidence="6">AVDCRST_MAG01</strain>
    </source>
</reference>
<dbReference type="PROSITE" id="PS00059">
    <property type="entry name" value="ADH_ZINC"/>
    <property type="match status" value="1"/>
</dbReference>
<comment type="cofactor">
    <cofactor evidence="4">
        <name>Zn(2+)</name>
        <dbReference type="ChEBI" id="CHEBI:29105"/>
    </cofactor>
</comment>
<dbReference type="InterPro" id="IPR011032">
    <property type="entry name" value="GroES-like_sf"/>
</dbReference>
<dbReference type="EMBL" id="CADCUW010000552">
    <property type="protein sequence ID" value="CAA9447742.1"/>
    <property type="molecule type" value="Genomic_DNA"/>
</dbReference>
<evidence type="ECO:0000256" key="3">
    <source>
        <dbReference type="ARBA" id="ARBA00023002"/>
    </source>
</evidence>
<evidence type="ECO:0000313" key="6">
    <source>
        <dbReference type="EMBL" id="CAA9447742.1"/>
    </source>
</evidence>
<dbReference type="AlphaFoldDB" id="A0A6J4QVL4"/>
<keyword evidence="3" id="KW-0560">Oxidoreductase</keyword>
<dbReference type="SUPFAM" id="SSF51735">
    <property type="entry name" value="NAD(P)-binding Rossmann-fold domains"/>
    <property type="match status" value="1"/>
</dbReference>
<evidence type="ECO:0000256" key="4">
    <source>
        <dbReference type="RuleBase" id="RU361277"/>
    </source>
</evidence>
<name>A0A6J4QVL4_9ACTN</name>
<evidence type="ECO:0000256" key="2">
    <source>
        <dbReference type="ARBA" id="ARBA00022833"/>
    </source>
</evidence>
<dbReference type="InterPro" id="IPR020843">
    <property type="entry name" value="ER"/>
</dbReference>
<protein>
    <submittedName>
        <fullName evidence="6">Alcohol dehydrogenase superfamily, zinc-containing</fullName>
    </submittedName>
</protein>
<feature type="domain" description="Enoyl reductase (ER)" evidence="5">
    <location>
        <begin position="8"/>
        <end position="343"/>
    </location>
</feature>
<dbReference type="Pfam" id="PF00107">
    <property type="entry name" value="ADH_zinc_N"/>
    <property type="match status" value="1"/>
</dbReference>
<organism evidence="6">
    <name type="scientific">uncultured Rubrobacteraceae bacterium</name>
    <dbReference type="NCBI Taxonomy" id="349277"/>
    <lineage>
        <taxon>Bacteria</taxon>
        <taxon>Bacillati</taxon>
        <taxon>Actinomycetota</taxon>
        <taxon>Rubrobacteria</taxon>
        <taxon>Rubrobacterales</taxon>
        <taxon>Rubrobacteraceae</taxon>
        <taxon>environmental samples</taxon>
    </lineage>
</organism>
<dbReference type="PANTHER" id="PTHR43401:SF2">
    <property type="entry name" value="L-THREONINE 3-DEHYDROGENASE"/>
    <property type="match status" value="1"/>
</dbReference>
<dbReference type="SUPFAM" id="SSF50129">
    <property type="entry name" value="GroES-like"/>
    <property type="match status" value="1"/>
</dbReference>
<dbReference type="PANTHER" id="PTHR43401">
    <property type="entry name" value="L-THREONINE 3-DEHYDROGENASE"/>
    <property type="match status" value="1"/>
</dbReference>
<dbReference type="InterPro" id="IPR013154">
    <property type="entry name" value="ADH-like_N"/>
</dbReference>
<accession>A0A6J4QVL4</accession>
<dbReference type="Gene3D" id="3.40.50.720">
    <property type="entry name" value="NAD(P)-binding Rossmann-like Domain"/>
    <property type="match status" value="1"/>
</dbReference>
<dbReference type="SMART" id="SM00829">
    <property type="entry name" value="PKS_ER"/>
    <property type="match status" value="1"/>
</dbReference>
<comment type="similarity">
    <text evidence="4">Belongs to the zinc-containing alcohol dehydrogenase family.</text>
</comment>
<keyword evidence="2 4" id="KW-0862">Zinc</keyword>
<dbReference type="Gene3D" id="3.90.180.10">
    <property type="entry name" value="Medium-chain alcohol dehydrogenases, catalytic domain"/>
    <property type="match status" value="1"/>
</dbReference>
<dbReference type="GO" id="GO:0008270">
    <property type="term" value="F:zinc ion binding"/>
    <property type="evidence" value="ECO:0007669"/>
    <property type="project" value="InterPro"/>
</dbReference>
<evidence type="ECO:0000256" key="1">
    <source>
        <dbReference type="ARBA" id="ARBA00022723"/>
    </source>
</evidence>
<dbReference type="CDD" id="cd08235">
    <property type="entry name" value="iditol_2_DH_like"/>
    <property type="match status" value="1"/>
</dbReference>
<dbReference type="InterPro" id="IPR050129">
    <property type="entry name" value="Zn_alcohol_dh"/>
</dbReference>
<gene>
    <name evidence="6" type="ORF">AVDCRST_MAG01-01-4261</name>
</gene>
<dbReference type="GO" id="GO:0016491">
    <property type="term" value="F:oxidoreductase activity"/>
    <property type="evidence" value="ECO:0007669"/>
    <property type="project" value="UniProtKB-KW"/>
</dbReference>
<evidence type="ECO:0000259" key="5">
    <source>
        <dbReference type="SMART" id="SM00829"/>
    </source>
</evidence>
<dbReference type="Pfam" id="PF08240">
    <property type="entry name" value="ADH_N"/>
    <property type="match status" value="1"/>
</dbReference>
<dbReference type="InterPro" id="IPR013149">
    <property type="entry name" value="ADH-like_C"/>
</dbReference>
<dbReference type="InterPro" id="IPR002328">
    <property type="entry name" value="ADH_Zn_CS"/>
</dbReference>
<sequence>MLAAVFDGPGEMEVREVDTPEVGAGEVLVAVGANTVCGTDVRILRGEKTGGVRPPTILGHEFAGHVAAVGEGVKGYEVGTTVAMAPIVPCRRCFYCQHDMENVCENRRGMGEEIDGGLSQYVRVPAEAVDAGCLFVASGDLPPEQLALAEPLSCCVYGQRRSRVGLDDTVVVMGGGPIGFFHVQLALLAGAKTVIVSEPSASRREFAKGLGAQIAVDPTSGDLPGVVAEATGGLGADVVILCIGLPALVNQSFELARKGGRVNVFAGPSGGGRAEIASGLIHYDELEITGSTGSRRSDYGVALGLIESRRVKVDGMLTHRFPLEETVEAIDLAASGEGIKVAVMP</sequence>